<sequence>MYFRALSRVFARYLTVSGPIQLRSPCPNFLSVGSSAIGNGHFRLFTSQIQENPSDQESNQKQEEKLRETLLEKPFVFEKSFVFDDKNGTVKIVNSKEHNIQIMLTAYGYIFFSLEEATVLSKKLHKIIKSENAGNRYGEKYKIHDQLFKLRLNPKRLVIKKGKLELMLPPTAVPLLKENLTAILKEYKKLKEEGKLP</sequence>
<dbReference type="AlphaFoldDB" id="A0A914CVD9"/>
<organism evidence="1 2">
    <name type="scientific">Acrobeloides nanus</name>
    <dbReference type="NCBI Taxonomy" id="290746"/>
    <lineage>
        <taxon>Eukaryota</taxon>
        <taxon>Metazoa</taxon>
        <taxon>Ecdysozoa</taxon>
        <taxon>Nematoda</taxon>
        <taxon>Chromadorea</taxon>
        <taxon>Rhabditida</taxon>
        <taxon>Tylenchina</taxon>
        <taxon>Cephalobomorpha</taxon>
        <taxon>Cephaloboidea</taxon>
        <taxon>Cephalobidae</taxon>
        <taxon>Acrobeloides</taxon>
    </lineage>
</organism>
<accession>A0A914CVD9</accession>
<keyword evidence="1" id="KW-1185">Reference proteome</keyword>
<dbReference type="Proteomes" id="UP000887540">
    <property type="component" value="Unplaced"/>
</dbReference>
<reference evidence="2" key="1">
    <citation type="submission" date="2022-11" db="UniProtKB">
        <authorList>
            <consortium name="WormBaseParasite"/>
        </authorList>
    </citation>
    <scope>IDENTIFICATION</scope>
</reference>
<proteinExistence type="predicted"/>
<dbReference type="WBParaSite" id="ACRNAN_scaffold1513.g12080.t1">
    <property type="protein sequence ID" value="ACRNAN_scaffold1513.g12080.t1"/>
    <property type="gene ID" value="ACRNAN_scaffold1513.g12080"/>
</dbReference>
<name>A0A914CVD9_9BILA</name>
<evidence type="ECO:0000313" key="1">
    <source>
        <dbReference type="Proteomes" id="UP000887540"/>
    </source>
</evidence>
<evidence type="ECO:0000313" key="2">
    <source>
        <dbReference type="WBParaSite" id="ACRNAN_scaffold1513.g12080.t1"/>
    </source>
</evidence>
<protein>
    <submittedName>
        <fullName evidence="2">Uncharacterized protein</fullName>
    </submittedName>
</protein>